<dbReference type="Pfam" id="PF04264">
    <property type="entry name" value="YceI"/>
    <property type="match status" value="1"/>
</dbReference>
<dbReference type="SUPFAM" id="SSF101874">
    <property type="entry name" value="YceI-like"/>
    <property type="match status" value="1"/>
</dbReference>
<dbReference type="AlphaFoldDB" id="A0A365GWQ5"/>
<gene>
    <name evidence="3" type="ORF">DPM19_31360</name>
</gene>
<name>A0A365GWQ5_9ACTN</name>
<keyword evidence="4" id="KW-1185">Reference proteome</keyword>
<evidence type="ECO:0000256" key="1">
    <source>
        <dbReference type="ARBA" id="ARBA00008812"/>
    </source>
</evidence>
<organism evidence="3 4">
    <name type="scientific">Actinomadura craniellae</name>
    <dbReference type="NCBI Taxonomy" id="2231787"/>
    <lineage>
        <taxon>Bacteria</taxon>
        <taxon>Bacillati</taxon>
        <taxon>Actinomycetota</taxon>
        <taxon>Actinomycetes</taxon>
        <taxon>Streptosporangiales</taxon>
        <taxon>Thermomonosporaceae</taxon>
        <taxon>Actinomadura</taxon>
    </lineage>
</organism>
<accession>A0A365GWQ5</accession>
<dbReference type="OrthoDB" id="9811006at2"/>
<dbReference type="PANTHER" id="PTHR34406">
    <property type="entry name" value="PROTEIN YCEI"/>
    <property type="match status" value="1"/>
</dbReference>
<dbReference type="RefSeq" id="WP_111871711.1">
    <property type="nucleotide sequence ID" value="NZ_QLYX01000020.1"/>
</dbReference>
<feature type="domain" description="Lipid/polyisoprenoid-binding YceI-like" evidence="2">
    <location>
        <begin position="13"/>
        <end position="179"/>
    </location>
</feature>
<protein>
    <submittedName>
        <fullName evidence="3">Polyisoprenoid-binding protein</fullName>
    </submittedName>
</protein>
<dbReference type="InterPro" id="IPR007372">
    <property type="entry name" value="Lipid/polyisoprenoid-bd_YceI"/>
</dbReference>
<reference evidence="3 4" key="1">
    <citation type="submission" date="2018-06" db="EMBL/GenBank/DDBJ databases">
        <title>Actinomadura craniellae sp. nov. isolated from marine sponge Craniella sp.</title>
        <authorList>
            <person name="Li L."/>
            <person name="Xu Q.H."/>
            <person name="Lin H.W."/>
            <person name="Lu Y.H."/>
        </authorList>
    </citation>
    <scope>NUCLEOTIDE SEQUENCE [LARGE SCALE GENOMIC DNA]</scope>
    <source>
        <strain evidence="3 4">LHW63021</strain>
    </source>
</reference>
<evidence type="ECO:0000313" key="3">
    <source>
        <dbReference type="EMBL" id="RAY11255.1"/>
    </source>
</evidence>
<evidence type="ECO:0000259" key="2">
    <source>
        <dbReference type="SMART" id="SM00867"/>
    </source>
</evidence>
<evidence type="ECO:0000313" key="4">
    <source>
        <dbReference type="Proteomes" id="UP000251891"/>
    </source>
</evidence>
<sequence length="181" mass="19626">MTTLADLGLTAGTWTIDATHSSVDFTVRHLMTKIRGQFTEFSGTVEIAEDLASSTATVEISAGSIDTRSADRDGHLRSGDFLEIEKYPVLKFAATGVREDGDDYLIDGELTIKDVTRPVTLKTEFNGVDTDPYNATKAGFSATTSIDRRDFGLTYNIPVQGDKLLIGDKISISLEVQAVRA</sequence>
<comment type="similarity">
    <text evidence="1">Belongs to the UPF0312 family.</text>
</comment>
<dbReference type="Proteomes" id="UP000251891">
    <property type="component" value="Unassembled WGS sequence"/>
</dbReference>
<dbReference type="SMART" id="SM00867">
    <property type="entry name" value="YceI"/>
    <property type="match status" value="1"/>
</dbReference>
<dbReference type="EMBL" id="QLYX01000020">
    <property type="protein sequence ID" value="RAY11255.1"/>
    <property type="molecule type" value="Genomic_DNA"/>
</dbReference>
<dbReference type="PANTHER" id="PTHR34406:SF1">
    <property type="entry name" value="PROTEIN YCEI"/>
    <property type="match status" value="1"/>
</dbReference>
<comment type="caution">
    <text evidence="3">The sequence shown here is derived from an EMBL/GenBank/DDBJ whole genome shotgun (WGS) entry which is preliminary data.</text>
</comment>
<dbReference type="Gene3D" id="2.40.128.110">
    <property type="entry name" value="Lipid/polyisoprenoid-binding, YceI-like"/>
    <property type="match status" value="1"/>
</dbReference>
<proteinExistence type="inferred from homology"/>
<dbReference type="InterPro" id="IPR036761">
    <property type="entry name" value="TTHA0802/YceI-like_sf"/>
</dbReference>